<keyword evidence="2" id="KW-0813">Transport</keyword>
<evidence type="ECO:0000256" key="6">
    <source>
        <dbReference type="ARBA" id="ARBA00023237"/>
    </source>
</evidence>
<dbReference type="Gene3D" id="1.20.1600.10">
    <property type="entry name" value="Outer membrane efflux proteins (OEP)"/>
    <property type="match status" value="1"/>
</dbReference>
<name>A0A1W1BBS7_9ZZZZ</name>
<evidence type="ECO:0000256" key="4">
    <source>
        <dbReference type="ARBA" id="ARBA00022692"/>
    </source>
</evidence>
<keyword evidence="5" id="KW-0472">Membrane</keyword>
<organism evidence="7">
    <name type="scientific">hydrothermal vent metagenome</name>
    <dbReference type="NCBI Taxonomy" id="652676"/>
    <lineage>
        <taxon>unclassified sequences</taxon>
        <taxon>metagenomes</taxon>
        <taxon>ecological metagenomes</taxon>
    </lineage>
</organism>
<dbReference type="AlphaFoldDB" id="A0A1W1BBS7"/>
<dbReference type="GO" id="GO:0009279">
    <property type="term" value="C:cell outer membrane"/>
    <property type="evidence" value="ECO:0007669"/>
    <property type="project" value="UniProtKB-SubCell"/>
</dbReference>
<protein>
    <submittedName>
        <fullName evidence="7">Type I secretion outer membrane protein</fullName>
    </submittedName>
</protein>
<proteinExistence type="predicted"/>
<sequence length="429" mass="49013">MRFKYIIILLVFISSLDAKMHILKIDDIIEIALKNSPDINIRKLDFKQAKQRTKISESLYLPQVNLFLDAGKNYNKISSQPSFNTDILRGSLGASQLLYDFGKTSNLIDSSNQTELALESQMQQSISDKILYIKQIYYEILKSKSIIIVQEKNVKLQKQQLNRAEKYLTSGIKTIIDVSDAKVKVEQSILDLQNAKYTLELKRAKLEESMGTVPYGGKYKVYSPKFTMKEVTQKLPKINTSLHSLEYYAYQHRYALESSKYYLKGAESNIEVSKGDYYPSLSLKGDYTAQNVDNKVVTATPESQGALTVNVSWNLFSGYKTDALVQEAKINRMKAISSLNSIKLTIKREVLESLIYVRQSKDNVKLTESISKSSYQKFQQAKKRYENELSDYVELQDAQQGYIASLSNLVNSYYDYFISLAQLDHAVGR</sequence>
<reference evidence="7" key="1">
    <citation type="submission" date="2016-10" db="EMBL/GenBank/DDBJ databases">
        <authorList>
            <person name="de Groot N.N."/>
        </authorList>
    </citation>
    <scope>NUCLEOTIDE SEQUENCE</scope>
</reference>
<evidence type="ECO:0000256" key="2">
    <source>
        <dbReference type="ARBA" id="ARBA00022448"/>
    </source>
</evidence>
<dbReference type="EMBL" id="FPHG01000007">
    <property type="protein sequence ID" value="SFV50972.1"/>
    <property type="molecule type" value="Genomic_DNA"/>
</dbReference>
<dbReference type="GO" id="GO:0015562">
    <property type="term" value="F:efflux transmembrane transporter activity"/>
    <property type="evidence" value="ECO:0007669"/>
    <property type="project" value="InterPro"/>
</dbReference>
<gene>
    <name evidence="7" type="ORF">MNB_SV-9-1043</name>
</gene>
<dbReference type="GO" id="GO:1990281">
    <property type="term" value="C:efflux pump complex"/>
    <property type="evidence" value="ECO:0007669"/>
    <property type="project" value="TreeGrafter"/>
</dbReference>
<comment type="subcellular location">
    <subcellularLocation>
        <location evidence="1">Cell outer membrane</location>
    </subcellularLocation>
</comment>
<accession>A0A1W1BBS7</accession>
<evidence type="ECO:0000256" key="3">
    <source>
        <dbReference type="ARBA" id="ARBA00022452"/>
    </source>
</evidence>
<evidence type="ECO:0000313" key="7">
    <source>
        <dbReference type="EMBL" id="SFV50972.1"/>
    </source>
</evidence>
<keyword evidence="6" id="KW-0998">Cell outer membrane</keyword>
<dbReference type="PANTHER" id="PTHR30026">
    <property type="entry name" value="OUTER MEMBRANE PROTEIN TOLC"/>
    <property type="match status" value="1"/>
</dbReference>
<dbReference type="SUPFAM" id="SSF56954">
    <property type="entry name" value="Outer membrane efflux proteins (OEP)"/>
    <property type="match status" value="1"/>
</dbReference>
<dbReference type="InterPro" id="IPR003423">
    <property type="entry name" value="OMP_efflux"/>
</dbReference>
<keyword evidence="4" id="KW-0812">Transmembrane</keyword>
<dbReference type="PANTHER" id="PTHR30026:SF20">
    <property type="entry name" value="OUTER MEMBRANE PROTEIN TOLC"/>
    <property type="match status" value="1"/>
</dbReference>
<keyword evidence="3" id="KW-1134">Transmembrane beta strand</keyword>
<evidence type="ECO:0000256" key="5">
    <source>
        <dbReference type="ARBA" id="ARBA00023136"/>
    </source>
</evidence>
<dbReference type="Pfam" id="PF02321">
    <property type="entry name" value="OEP"/>
    <property type="match status" value="2"/>
</dbReference>
<dbReference type="GO" id="GO:0015288">
    <property type="term" value="F:porin activity"/>
    <property type="evidence" value="ECO:0007669"/>
    <property type="project" value="TreeGrafter"/>
</dbReference>
<evidence type="ECO:0000256" key="1">
    <source>
        <dbReference type="ARBA" id="ARBA00004442"/>
    </source>
</evidence>
<dbReference type="InterPro" id="IPR051906">
    <property type="entry name" value="TolC-like"/>
</dbReference>